<evidence type="ECO:0000313" key="2">
    <source>
        <dbReference type="EMBL" id="CAB3993506.1"/>
    </source>
</evidence>
<evidence type="ECO:0000259" key="1">
    <source>
        <dbReference type="Pfam" id="PF03372"/>
    </source>
</evidence>
<dbReference type="AlphaFoldDB" id="A0A7D9HV22"/>
<comment type="caution">
    <text evidence="2">The sequence shown here is derived from an EMBL/GenBank/DDBJ whole genome shotgun (WGS) entry which is preliminary data.</text>
</comment>
<dbReference type="GO" id="GO:0003824">
    <property type="term" value="F:catalytic activity"/>
    <property type="evidence" value="ECO:0007669"/>
    <property type="project" value="InterPro"/>
</dbReference>
<dbReference type="SUPFAM" id="SSF56219">
    <property type="entry name" value="DNase I-like"/>
    <property type="match status" value="1"/>
</dbReference>
<dbReference type="PANTHER" id="PTHR33395">
    <property type="entry name" value="TRANSCRIPTASE, PUTATIVE-RELATED-RELATED"/>
    <property type="match status" value="1"/>
</dbReference>
<accession>A0A7D9HV22</accession>
<dbReference type="EMBL" id="CACRXK020002273">
    <property type="protein sequence ID" value="CAB3993506.1"/>
    <property type="molecule type" value="Genomic_DNA"/>
</dbReference>
<dbReference type="PANTHER" id="PTHR33395:SF22">
    <property type="entry name" value="REVERSE TRANSCRIPTASE DOMAIN-CONTAINING PROTEIN"/>
    <property type="match status" value="1"/>
</dbReference>
<dbReference type="Pfam" id="PF03372">
    <property type="entry name" value="Exo_endo_phos"/>
    <property type="match status" value="1"/>
</dbReference>
<name>A0A7D9HV22_PARCT</name>
<dbReference type="InterPro" id="IPR005135">
    <property type="entry name" value="Endo/exonuclease/phosphatase"/>
</dbReference>
<keyword evidence="3" id="KW-1185">Reference proteome</keyword>
<feature type="domain" description="Endonuclease/exonuclease/phosphatase" evidence="1">
    <location>
        <begin position="80"/>
        <end position="270"/>
    </location>
</feature>
<sequence>MMTTRLEDLPALRPQLLANDAHANSESTRGYICSKRNDSQHGLDCLYLNSRSLKAFVKTDDNCSKICKINIFQQLVYCGGYDVVCVCETWLNDCVLDSELLPGYSIFRRDRVGKTGGGVLVAVRDTIRAKRRTDLEGNNVELVVVELFKANNQSIILYTFYRPPSSTLDSIQQLNSSLDNIPESMSIILIGNFNLPTIDWSLDHPNPNNNGGLLENKFCDLVGDHFLEQLISGSTHRDGNKLDLLLCNYAEIIKNVTSSTPEQFGFPTDHHIIEFEIPQNFSRAKPIKRIILDYRQGNFEELRTSLLQAGFDSDGVLTEEIDQHWTRWKEWFLAHVNKFIPKKVVKDTNSPPWVDGELFWSYHKSTCRHRESKVSEISYKGVTAKTAAHKAELFNAFFSSVFTSPRSNIGEDTINNSLPLRTEQNLSDITIGVEEVANCLHGLDTSKASGPDDLPSRLLKECAQ</sequence>
<dbReference type="OrthoDB" id="6761697at2759"/>
<dbReference type="Gene3D" id="3.60.10.10">
    <property type="entry name" value="Endonuclease/exonuclease/phosphatase"/>
    <property type="match status" value="1"/>
</dbReference>
<gene>
    <name evidence="2" type="ORF">PACLA_8A008923</name>
</gene>
<evidence type="ECO:0000313" key="3">
    <source>
        <dbReference type="Proteomes" id="UP001152795"/>
    </source>
</evidence>
<organism evidence="2 3">
    <name type="scientific">Paramuricea clavata</name>
    <name type="common">Red gorgonian</name>
    <name type="synonym">Violescent sea-whip</name>
    <dbReference type="NCBI Taxonomy" id="317549"/>
    <lineage>
        <taxon>Eukaryota</taxon>
        <taxon>Metazoa</taxon>
        <taxon>Cnidaria</taxon>
        <taxon>Anthozoa</taxon>
        <taxon>Octocorallia</taxon>
        <taxon>Malacalcyonacea</taxon>
        <taxon>Plexauridae</taxon>
        <taxon>Paramuricea</taxon>
    </lineage>
</organism>
<dbReference type="Proteomes" id="UP001152795">
    <property type="component" value="Unassembled WGS sequence"/>
</dbReference>
<dbReference type="InterPro" id="IPR036691">
    <property type="entry name" value="Endo/exonu/phosph_ase_sf"/>
</dbReference>
<protein>
    <recommendedName>
        <fullName evidence="1">Endonuclease/exonuclease/phosphatase domain-containing protein</fullName>
    </recommendedName>
</protein>
<reference evidence="2" key="1">
    <citation type="submission" date="2020-04" db="EMBL/GenBank/DDBJ databases">
        <authorList>
            <person name="Alioto T."/>
            <person name="Alioto T."/>
            <person name="Gomez Garrido J."/>
        </authorList>
    </citation>
    <scope>NUCLEOTIDE SEQUENCE</scope>
    <source>
        <strain evidence="2">A484AB</strain>
    </source>
</reference>
<proteinExistence type="predicted"/>